<organism evidence="1 2">
    <name type="scientific">Spirosoma linguale (strain ATCC 33905 / DSM 74 / LMG 10896 / Claus 1)</name>
    <dbReference type="NCBI Taxonomy" id="504472"/>
    <lineage>
        <taxon>Bacteria</taxon>
        <taxon>Pseudomonadati</taxon>
        <taxon>Bacteroidota</taxon>
        <taxon>Cytophagia</taxon>
        <taxon>Cytophagales</taxon>
        <taxon>Cytophagaceae</taxon>
        <taxon>Spirosoma</taxon>
    </lineage>
</organism>
<proteinExistence type="predicted"/>
<name>D2QVV1_SPILD</name>
<dbReference type="EMBL" id="CP001772">
    <property type="protein sequence ID" value="ADB42933.1"/>
    <property type="molecule type" value="Genomic_DNA"/>
</dbReference>
<protein>
    <submittedName>
        <fullName evidence="1">Uncharacterized protein</fullName>
    </submittedName>
</protein>
<reference evidence="1 2" key="1">
    <citation type="journal article" date="2010" name="Stand. Genomic Sci.">
        <title>Complete genome sequence of Spirosoma linguale type strain (1).</title>
        <authorList>
            <person name="Lail K."/>
            <person name="Sikorski J."/>
            <person name="Saunders E."/>
            <person name="Lapidus A."/>
            <person name="Glavina Del Rio T."/>
            <person name="Copeland A."/>
            <person name="Tice H."/>
            <person name="Cheng J.-F."/>
            <person name="Lucas S."/>
            <person name="Nolan M."/>
            <person name="Bruce D."/>
            <person name="Goodwin L."/>
            <person name="Pitluck S."/>
            <person name="Ivanova N."/>
            <person name="Mavromatis K."/>
            <person name="Ovchinnikova G."/>
            <person name="Pati A."/>
            <person name="Chen A."/>
            <person name="Palaniappan K."/>
            <person name="Land M."/>
            <person name="Hauser L."/>
            <person name="Chang Y.-J."/>
            <person name="Jeffries C.D."/>
            <person name="Chain P."/>
            <person name="Brettin T."/>
            <person name="Detter J.C."/>
            <person name="Schuetze A."/>
            <person name="Rohde M."/>
            <person name="Tindall B.J."/>
            <person name="Goeker M."/>
            <person name="Bristow J."/>
            <person name="Eisen J.A."/>
            <person name="Markowitz V."/>
            <person name="Hugenholtz P."/>
            <person name="Kyrpides N.C."/>
            <person name="Klenk H.-P."/>
            <person name="Chen F."/>
        </authorList>
    </citation>
    <scope>NUCLEOTIDE SEQUENCE [LARGE SCALE GENOMIC DNA]</scope>
    <source>
        <strain evidence="2">ATCC 33905 / DSM 74 / LMG 10896 / Claus 1</strain>
    </source>
</reference>
<sequence>MSQIQKIIQEVVLEKFTVDFIMSTFIDKELKNRGIILDDKQFKLLQSEIKITEVESVDYIQESICDILQKVGIEYNVARELDDYMDTIDGNVLTSFAEDLFTKAIKISFEKTLEKTLELAVNNLTHKIEPILEIQSKERERFGNGLVLIWGDALKKLDFFITTVTEVCRRYHSEHGDLSQREDGITFNALGRLLARACQISFEILTLLRAGFADGAYARWRTLHEVTAIALFISKHGEETAKRYLHHYVVDSYEAALAHQEYYQRLGYEPIPVDEFKDIKDDYDQTISEYGDSFKGQYGWAANALGLKKPTYKDVETSVKLDHLKPYYKYATSNVHATPTGIYAKLSLPESGFRSGLLTGYSMLGLDIPGRSTAMSLYQIAVAYFTLEADADNIHTCNLVEHFKLEVMKAFAEAADKIQVADSKDGE</sequence>
<keyword evidence="2" id="KW-1185">Reference proteome</keyword>
<evidence type="ECO:0000313" key="2">
    <source>
        <dbReference type="Proteomes" id="UP000002028"/>
    </source>
</evidence>
<dbReference type="Pfam" id="PF18928">
    <property type="entry name" value="DUF5677"/>
    <property type="match status" value="1"/>
</dbReference>
<keyword evidence="1" id="KW-0614">Plasmid</keyword>
<dbReference type="Proteomes" id="UP000002028">
    <property type="component" value="Plasmid pSLIN03"/>
</dbReference>
<evidence type="ECO:0000313" key="1">
    <source>
        <dbReference type="EMBL" id="ADB42933.1"/>
    </source>
</evidence>
<geneLocation type="plasmid" evidence="1 2">
    <name>pSLIN03</name>
</geneLocation>
<dbReference type="HOGENOM" id="CLU_052788_0_0_10"/>
<dbReference type="AlphaFoldDB" id="D2QVV1"/>
<accession>D2QVV1</accession>
<dbReference type="InterPro" id="IPR043733">
    <property type="entry name" value="DUF5677"/>
</dbReference>
<dbReference type="KEGG" id="sli:Slin_6990"/>
<gene>
    <name evidence="1" type="ordered locus">Slin_6990</name>
</gene>